<dbReference type="EMBL" id="ACCF01000005">
    <property type="protein sequence ID" value="EEF69712.1"/>
    <property type="molecule type" value="Genomic_DNA"/>
</dbReference>
<comment type="caution">
    <text evidence="1">The sequence shown here is derived from an EMBL/GenBank/DDBJ whole genome shotgun (WGS) entry which is preliminary data.</text>
</comment>
<reference evidence="1 2" key="2">
    <citation type="submission" date="2009-02" db="EMBL/GenBank/DDBJ databases">
        <title>Draft genome sequence of Holdemania filiformis DSM 12042.</title>
        <authorList>
            <person name="Sudarsanam P."/>
            <person name="Ley R."/>
            <person name="Guruge J."/>
            <person name="Turnbaugh P.J."/>
            <person name="Mahowald M."/>
            <person name="Liep D."/>
            <person name="Gordon J."/>
        </authorList>
    </citation>
    <scope>NUCLEOTIDE SEQUENCE [LARGE SCALE GENOMIC DNA]</scope>
    <source>
        <strain evidence="1 2">DSM 12042</strain>
    </source>
</reference>
<protein>
    <submittedName>
        <fullName evidence="1">Uncharacterized protein</fullName>
    </submittedName>
</protein>
<accession>B9Y2T2</accession>
<dbReference type="AlphaFoldDB" id="B9Y2T2"/>
<gene>
    <name evidence="1" type="ORF">HOLDEFILI_00107</name>
</gene>
<evidence type="ECO:0000313" key="1">
    <source>
        <dbReference type="EMBL" id="EEF69712.1"/>
    </source>
</evidence>
<reference evidence="1 2" key="1">
    <citation type="submission" date="2008-12" db="EMBL/GenBank/DDBJ databases">
        <authorList>
            <person name="Fulton L."/>
            <person name="Clifton S."/>
            <person name="Fulton B."/>
            <person name="Xu J."/>
            <person name="Minx P."/>
            <person name="Pepin K.H."/>
            <person name="Johnson M."/>
            <person name="Bhonagiri V."/>
            <person name="Nash W.E."/>
            <person name="Mardis E.R."/>
            <person name="Wilson R.K."/>
        </authorList>
    </citation>
    <scope>NUCLEOTIDE SEQUENCE [LARGE SCALE GENOMIC DNA]</scope>
    <source>
        <strain evidence="1 2">DSM 12042</strain>
    </source>
</reference>
<evidence type="ECO:0000313" key="2">
    <source>
        <dbReference type="Proteomes" id="UP000005950"/>
    </source>
</evidence>
<dbReference type="STRING" id="545696.HOLDEFILI_00107"/>
<dbReference type="Proteomes" id="UP000005950">
    <property type="component" value="Unassembled WGS sequence"/>
</dbReference>
<organism evidence="1 2">
    <name type="scientific">Holdemania filiformis DSM 12042</name>
    <dbReference type="NCBI Taxonomy" id="545696"/>
    <lineage>
        <taxon>Bacteria</taxon>
        <taxon>Bacillati</taxon>
        <taxon>Bacillota</taxon>
        <taxon>Erysipelotrichia</taxon>
        <taxon>Erysipelotrichales</taxon>
        <taxon>Erysipelotrichaceae</taxon>
        <taxon>Holdemania</taxon>
    </lineage>
</organism>
<dbReference type="HOGENOM" id="CLU_3217186_0_0_9"/>
<sequence>MQTRDQDEKDLWFVCLFGGNERKIYPKVVQSEKNCGIIRSREEL</sequence>
<proteinExistence type="predicted"/>
<name>B9Y2T2_9FIRM</name>